<sequence length="247" mass="27411">MGASTGSSGILIVILVVAVGLLAALLGLTIFLLQRRGAKTPGHTTKRRLPAQWPINPRPLVNSGERRVWHWLQATFAQHHVMVKLPVTRFTMPRESDEGEEWFGLLSGVYCTFTVCDDRGQVVGCVDVMGPRGLSRGNRQLKQTLLSQCGIGYWVVSPESPPDPDQLRADFVGTPAPDSMPQQSEQARLEIVRLQLHEALDRKRGDRHHHALECIDQAEHDGEITSWPQADSFLGTLDSRRSGLEKV</sequence>
<dbReference type="AlphaFoldDB" id="A0A975H7C6"/>
<evidence type="ECO:0000313" key="4">
    <source>
        <dbReference type="Proteomes" id="UP000663903"/>
    </source>
</evidence>
<evidence type="ECO:0000256" key="1">
    <source>
        <dbReference type="SAM" id="Phobius"/>
    </source>
</evidence>
<dbReference type="InterPro" id="IPR024402">
    <property type="entry name" value="DUF2726"/>
</dbReference>
<feature type="transmembrane region" description="Helical" evidence="1">
    <location>
        <begin position="12"/>
        <end position="33"/>
    </location>
</feature>
<name>A0A975H7C6_9BURK</name>
<feature type="domain" description="DUF2726" evidence="2">
    <location>
        <begin position="58"/>
        <end position="171"/>
    </location>
</feature>
<dbReference type="Proteomes" id="UP000663903">
    <property type="component" value="Chromosome"/>
</dbReference>
<evidence type="ECO:0000313" key="3">
    <source>
        <dbReference type="EMBL" id="QTD46907.1"/>
    </source>
</evidence>
<keyword evidence="4" id="KW-1185">Reference proteome</keyword>
<keyword evidence="1" id="KW-1133">Transmembrane helix</keyword>
<dbReference type="EMBL" id="CP071796">
    <property type="protein sequence ID" value="QTD46907.1"/>
    <property type="molecule type" value="Genomic_DNA"/>
</dbReference>
<organism evidence="3 4">
    <name type="scientific">Ottowia testudinis</name>
    <dbReference type="NCBI Taxonomy" id="2816950"/>
    <lineage>
        <taxon>Bacteria</taxon>
        <taxon>Pseudomonadati</taxon>
        <taxon>Pseudomonadota</taxon>
        <taxon>Betaproteobacteria</taxon>
        <taxon>Burkholderiales</taxon>
        <taxon>Comamonadaceae</taxon>
        <taxon>Ottowia</taxon>
    </lineage>
</organism>
<evidence type="ECO:0000259" key="2">
    <source>
        <dbReference type="Pfam" id="PF10881"/>
    </source>
</evidence>
<accession>A0A975H7C6</accession>
<reference evidence="3" key="1">
    <citation type="submission" date="2021-03" db="EMBL/GenBank/DDBJ databases">
        <title>Ottowia sp. 27C isolated from the cloaca of a Giant Asian pond turtle (Heosemys grandis).</title>
        <authorList>
            <person name="Spergser J."/>
            <person name="Busse H.-J."/>
        </authorList>
    </citation>
    <scope>NUCLEOTIDE SEQUENCE</scope>
    <source>
        <strain evidence="3">27C</strain>
    </source>
</reference>
<protein>
    <submittedName>
        <fullName evidence="3">DUF2726 domain-containing protein</fullName>
    </submittedName>
</protein>
<dbReference type="KEGG" id="otd:J1M35_08570"/>
<keyword evidence="1" id="KW-0472">Membrane</keyword>
<dbReference type="Pfam" id="PF10881">
    <property type="entry name" value="DUF2726"/>
    <property type="match status" value="1"/>
</dbReference>
<gene>
    <name evidence="3" type="ORF">J1M35_08570</name>
</gene>
<proteinExistence type="predicted"/>
<dbReference type="RefSeq" id="WP_208010804.1">
    <property type="nucleotide sequence ID" value="NZ_CP071796.1"/>
</dbReference>
<keyword evidence="1" id="KW-0812">Transmembrane</keyword>